<evidence type="ECO:0000313" key="2">
    <source>
        <dbReference type="EMBL" id="PON68413.1"/>
    </source>
</evidence>
<name>A0A2P5D529_PARAD</name>
<gene>
    <name evidence="2" type="ORF">PanWU01x14_095650</name>
</gene>
<dbReference type="EMBL" id="JXTB01000063">
    <property type="protein sequence ID" value="PON68413.1"/>
    <property type="molecule type" value="Genomic_DNA"/>
</dbReference>
<feature type="compositionally biased region" description="Polar residues" evidence="1">
    <location>
        <begin position="1"/>
        <end position="13"/>
    </location>
</feature>
<sequence>MKQNKIQDSQQTLKETEEQYQEDNNLKEEENNIENDLFNFLDTYYPETIEDIGDEIETMSISTQYTGVNLMNAGETSSATSRPRYNVQYPESTMRTQESSGIPPRTAVELYTNNNPLVRTTGRRRPPEVTFFGKDSVLLNITECDPQLNDTYLEQWTASVKRDYAQKHEIEVEIGEQMIRIAENYLGETAKAAWEAFKTKFPEEVQKIAEQGNNIFNFCFAIHRLLTARDANTGLNIRQQEAMRDLE</sequence>
<evidence type="ECO:0000256" key="1">
    <source>
        <dbReference type="SAM" id="MobiDB-lite"/>
    </source>
</evidence>
<reference evidence="3" key="1">
    <citation type="submission" date="2016-06" db="EMBL/GenBank/DDBJ databases">
        <title>Parallel loss of symbiosis genes in relatives of nitrogen-fixing non-legume Parasponia.</title>
        <authorList>
            <person name="Van Velzen R."/>
            <person name="Holmer R."/>
            <person name="Bu F."/>
            <person name="Rutten L."/>
            <person name="Van Zeijl A."/>
            <person name="Liu W."/>
            <person name="Santuari L."/>
            <person name="Cao Q."/>
            <person name="Sharma T."/>
            <person name="Shen D."/>
            <person name="Roswanjaya Y."/>
            <person name="Wardhani T."/>
            <person name="Kalhor M.S."/>
            <person name="Jansen J."/>
            <person name="Van den Hoogen J."/>
            <person name="Gungor B."/>
            <person name="Hartog M."/>
            <person name="Hontelez J."/>
            <person name="Verver J."/>
            <person name="Yang W.-C."/>
            <person name="Schijlen E."/>
            <person name="Repin R."/>
            <person name="Schilthuizen M."/>
            <person name="Schranz E."/>
            <person name="Heidstra R."/>
            <person name="Miyata K."/>
            <person name="Fedorova E."/>
            <person name="Kohlen W."/>
            <person name="Bisseling T."/>
            <person name="Smit S."/>
            <person name="Geurts R."/>
        </authorList>
    </citation>
    <scope>NUCLEOTIDE SEQUENCE [LARGE SCALE GENOMIC DNA]</scope>
    <source>
        <strain evidence="3">cv. WU1-14</strain>
    </source>
</reference>
<proteinExistence type="predicted"/>
<evidence type="ECO:0000313" key="3">
    <source>
        <dbReference type="Proteomes" id="UP000237105"/>
    </source>
</evidence>
<comment type="caution">
    <text evidence="2">The sequence shown here is derived from an EMBL/GenBank/DDBJ whole genome shotgun (WGS) entry which is preliminary data.</text>
</comment>
<dbReference type="AlphaFoldDB" id="A0A2P5D529"/>
<keyword evidence="3" id="KW-1185">Reference proteome</keyword>
<feature type="region of interest" description="Disordered" evidence="1">
    <location>
        <begin position="1"/>
        <end position="31"/>
    </location>
</feature>
<organism evidence="2 3">
    <name type="scientific">Parasponia andersonii</name>
    <name type="common">Sponia andersonii</name>
    <dbReference type="NCBI Taxonomy" id="3476"/>
    <lineage>
        <taxon>Eukaryota</taxon>
        <taxon>Viridiplantae</taxon>
        <taxon>Streptophyta</taxon>
        <taxon>Embryophyta</taxon>
        <taxon>Tracheophyta</taxon>
        <taxon>Spermatophyta</taxon>
        <taxon>Magnoliopsida</taxon>
        <taxon>eudicotyledons</taxon>
        <taxon>Gunneridae</taxon>
        <taxon>Pentapetalae</taxon>
        <taxon>rosids</taxon>
        <taxon>fabids</taxon>
        <taxon>Rosales</taxon>
        <taxon>Cannabaceae</taxon>
        <taxon>Parasponia</taxon>
    </lineage>
</organism>
<protein>
    <submittedName>
        <fullName evidence="2">Uncharacterized protein</fullName>
    </submittedName>
</protein>
<dbReference type="Proteomes" id="UP000237105">
    <property type="component" value="Unassembled WGS sequence"/>
</dbReference>
<accession>A0A2P5D529</accession>